<keyword evidence="2" id="KW-1185">Reference proteome</keyword>
<sequence length="215" mass="25700">MKLKESQKLTLINLNQEFKLIIKQQQQDPISFDNHVNCLKKLEKVVECWMNFMSPYISWQIHQGEKLQDAKWNIFKQIKIKHNLGEYKKLIDEINSLFFDEDLKQEMKFAFEGKLVTGFNVHIDDEEQSRRSYRGTFFEHSHLVTYKITFLDGAELTWHSLEDEKEMQKARQIFEEKVPQPKKEITEMEIKESADGEENFVTNIDNDSNYRCILI</sequence>
<evidence type="ECO:0000313" key="1">
    <source>
        <dbReference type="EMBL" id="KTD53625.1"/>
    </source>
</evidence>
<dbReference type="RefSeq" id="WP_058515908.1">
    <property type="nucleotide sequence ID" value="NZ_CAAAIH010000012.1"/>
</dbReference>
<evidence type="ECO:0000313" key="2">
    <source>
        <dbReference type="Proteomes" id="UP000054703"/>
    </source>
</evidence>
<reference evidence="1 2" key="1">
    <citation type="submission" date="2015-11" db="EMBL/GenBank/DDBJ databases">
        <title>Genomic analysis of 38 Legionella species identifies large and diverse effector repertoires.</title>
        <authorList>
            <person name="Burstein D."/>
            <person name="Amaro F."/>
            <person name="Zusman T."/>
            <person name="Lifshitz Z."/>
            <person name="Cohen O."/>
            <person name="Gilbert J.A."/>
            <person name="Pupko T."/>
            <person name="Shuman H.A."/>
            <person name="Segal G."/>
        </authorList>
    </citation>
    <scope>NUCLEOTIDE SEQUENCE [LARGE SCALE GENOMIC DNA]</scope>
    <source>
        <strain evidence="1 2">SC-63-C7</strain>
    </source>
</reference>
<organism evidence="1 2">
    <name type="scientific">Legionella santicrucis</name>
    <dbReference type="NCBI Taxonomy" id="45074"/>
    <lineage>
        <taxon>Bacteria</taxon>
        <taxon>Pseudomonadati</taxon>
        <taxon>Pseudomonadota</taxon>
        <taxon>Gammaproteobacteria</taxon>
        <taxon>Legionellales</taxon>
        <taxon>Legionellaceae</taxon>
        <taxon>Legionella</taxon>
    </lineage>
</organism>
<dbReference type="EMBL" id="LNYU01000091">
    <property type="protein sequence ID" value="KTD53625.1"/>
    <property type="molecule type" value="Genomic_DNA"/>
</dbReference>
<dbReference type="AlphaFoldDB" id="A0A0W0Y9I5"/>
<accession>A0A0W0Y9I5</accession>
<gene>
    <name evidence="1" type="ORF">Lsan_4035</name>
</gene>
<protein>
    <submittedName>
        <fullName evidence="1">Uncharacterized protein</fullName>
    </submittedName>
</protein>
<name>A0A0W0Y9I5_9GAMM</name>
<dbReference type="OrthoDB" id="5650488at2"/>
<dbReference type="Proteomes" id="UP000054703">
    <property type="component" value="Unassembled WGS sequence"/>
</dbReference>
<dbReference type="PATRIC" id="fig|45074.5.peg.4334"/>
<comment type="caution">
    <text evidence="1">The sequence shown here is derived from an EMBL/GenBank/DDBJ whole genome shotgun (WGS) entry which is preliminary data.</text>
</comment>
<proteinExistence type="predicted"/>